<dbReference type="InterPro" id="IPR036728">
    <property type="entry name" value="PBP_GOBP_sf"/>
</dbReference>
<sequence length="158" mass="17682">MNTLYVSLALVFAVAAVYGHPQEPQSREATIRILRNTQEVIKKLCAEQTQVKEAEVERLKQGDFENHEKETQCYINCYISGLGVMKDGVLLVKEMKEAVSNLMAPEQAARAINAMEKCSEPTGENECEKAFELAKCFKTSDGEIARKLFYPSKEDGAK</sequence>
<proteinExistence type="predicted"/>
<dbReference type="EMBL" id="CADEPI010000071">
    <property type="protein sequence ID" value="CAB3372263.1"/>
    <property type="molecule type" value="Genomic_DNA"/>
</dbReference>
<dbReference type="Gene3D" id="1.10.238.20">
    <property type="entry name" value="Pheromone/general odorant binding protein domain"/>
    <property type="match status" value="1"/>
</dbReference>
<feature type="chain" id="PRO_5035747918" evidence="1">
    <location>
        <begin position="20"/>
        <end position="158"/>
    </location>
</feature>
<dbReference type="SUPFAM" id="SSF47565">
    <property type="entry name" value="Insect pheromone/odorant-binding proteins"/>
    <property type="match status" value="1"/>
</dbReference>
<dbReference type="OrthoDB" id="8194670at2759"/>
<protein>
    <submittedName>
        <fullName evidence="2">Uncharacterized protein</fullName>
    </submittedName>
</protein>
<dbReference type="SMART" id="SM00708">
    <property type="entry name" value="PhBP"/>
    <property type="match status" value="1"/>
</dbReference>
<feature type="signal peptide" evidence="1">
    <location>
        <begin position="1"/>
        <end position="19"/>
    </location>
</feature>
<dbReference type="GO" id="GO:0005549">
    <property type="term" value="F:odorant binding"/>
    <property type="evidence" value="ECO:0007669"/>
    <property type="project" value="InterPro"/>
</dbReference>
<gene>
    <name evidence="2" type="ORF">CLODIP_2_CD13280</name>
</gene>
<dbReference type="CDD" id="cd23992">
    <property type="entry name" value="PBP_GOBP"/>
    <property type="match status" value="1"/>
</dbReference>
<organism evidence="2 3">
    <name type="scientific">Cloeon dipterum</name>
    <dbReference type="NCBI Taxonomy" id="197152"/>
    <lineage>
        <taxon>Eukaryota</taxon>
        <taxon>Metazoa</taxon>
        <taxon>Ecdysozoa</taxon>
        <taxon>Arthropoda</taxon>
        <taxon>Hexapoda</taxon>
        <taxon>Insecta</taxon>
        <taxon>Pterygota</taxon>
        <taxon>Palaeoptera</taxon>
        <taxon>Ephemeroptera</taxon>
        <taxon>Pisciforma</taxon>
        <taxon>Baetidae</taxon>
        <taxon>Cloeon</taxon>
    </lineage>
</organism>
<dbReference type="Proteomes" id="UP000494165">
    <property type="component" value="Unassembled WGS sequence"/>
</dbReference>
<dbReference type="PANTHER" id="PTHR21364">
    <property type="entry name" value="GENERAL ODORANT-BINDING PROTEIN 19A"/>
    <property type="match status" value="1"/>
</dbReference>
<keyword evidence="1" id="KW-0732">Signal</keyword>
<dbReference type="PANTHER" id="PTHR21364:SF2">
    <property type="entry name" value="GENERAL ODORANT-BINDING PROTEIN 19A"/>
    <property type="match status" value="1"/>
</dbReference>
<dbReference type="Pfam" id="PF01395">
    <property type="entry name" value="PBP_GOBP"/>
    <property type="match status" value="1"/>
</dbReference>
<dbReference type="InterPro" id="IPR006170">
    <property type="entry name" value="PBP/GOBP"/>
</dbReference>
<accession>A0A8S1CL27</accession>
<dbReference type="AlphaFoldDB" id="A0A8S1CL27"/>
<reference evidence="2 3" key="1">
    <citation type="submission" date="2020-04" db="EMBL/GenBank/DDBJ databases">
        <authorList>
            <person name="Alioto T."/>
            <person name="Alioto T."/>
            <person name="Gomez Garrido J."/>
        </authorList>
    </citation>
    <scope>NUCLEOTIDE SEQUENCE [LARGE SCALE GENOMIC DNA]</scope>
</reference>
<evidence type="ECO:0000313" key="3">
    <source>
        <dbReference type="Proteomes" id="UP000494165"/>
    </source>
</evidence>
<comment type="caution">
    <text evidence="2">The sequence shown here is derived from an EMBL/GenBank/DDBJ whole genome shotgun (WGS) entry which is preliminary data.</text>
</comment>
<keyword evidence="3" id="KW-1185">Reference proteome</keyword>
<name>A0A8S1CL27_9INSE</name>
<evidence type="ECO:0000256" key="1">
    <source>
        <dbReference type="SAM" id="SignalP"/>
    </source>
</evidence>
<evidence type="ECO:0000313" key="2">
    <source>
        <dbReference type="EMBL" id="CAB3372263.1"/>
    </source>
</evidence>